<dbReference type="EMBL" id="SMGR01000001">
    <property type="protein sequence ID" value="TCL08775.1"/>
    <property type="molecule type" value="Genomic_DNA"/>
</dbReference>
<dbReference type="OrthoDB" id="9824426at2"/>
<dbReference type="Proteomes" id="UP000295673">
    <property type="component" value="Unassembled WGS sequence"/>
</dbReference>
<evidence type="ECO:0000313" key="2">
    <source>
        <dbReference type="Proteomes" id="UP000295673"/>
    </source>
</evidence>
<dbReference type="AlphaFoldDB" id="A0A4R1NKZ9"/>
<name>A0A4R1NKZ9_9RHOB</name>
<organism evidence="1 2">
    <name type="scientific">Shimia isoporae</name>
    <dbReference type="NCBI Taxonomy" id="647720"/>
    <lineage>
        <taxon>Bacteria</taxon>
        <taxon>Pseudomonadati</taxon>
        <taxon>Pseudomonadota</taxon>
        <taxon>Alphaproteobacteria</taxon>
        <taxon>Rhodobacterales</taxon>
        <taxon>Roseobacteraceae</taxon>
    </lineage>
</organism>
<keyword evidence="2" id="KW-1185">Reference proteome</keyword>
<dbReference type="RefSeq" id="WP_132858874.1">
    <property type="nucleotide sequence ID" value="NZ_SMGR01000001.1"/>
</dbReference>
<protein>
    <submittedName>
        <fullName evidence="1">Uncharacterized protein</fullName>
    </submittedName>
</protein>
<evidence type="ECO:0000313" key="1">
    <source>
        <dbReference type="EMBL" id="TCL08775.1"/>
    </source>
</evidence>
<accession>A0A4R1NKZ9</accession>
<gene>
    <name evidence="1" type="ORF">BXY66_0814</name>
</gene>
<proteinExistence type="predicted"/>
<reference evidence="1 2" key="1">
    <citation type="submission" date="2019-03" db="EMBL/GenBank/DDBJ databases">
        <title>Genomic Encyclopedia of Archaeal and Bacterial Type Strains, Phase II (KMG-II): from individual species to whole genera.</title>
        <authorList>
            <person name="Goeker M."/>
        </authorList>
    </citation>
    <scope>NUCLEOTIDE SEQUENCE [LARGE SCALE GENOMIC DNA]</scope>
    <source>
        <strain evidence="1 2">DSM 26433</strain>
    </source>
</reference>
<comment type="caution">
    <text evidence="1">The sequence shown here is derived from an EMBL/GenBank/DDBJ whole genome shotgun (WGS) entry which is preliminary data.</text>
</comment>
<sequence>MNKRLDPTLSVKDYSHLSQSQSGVIDTGDRAKTYVFDEDGPGSFKIIGKTNRPEFDTSSVLKRIAKTNDGRENWGEANNGDGESRNKLDLFDSEGNVADDFVALVKEAMEGDEGITLGGLSRASGDYVLEIEVQGRWSSDILKFSGDYVAQAMQQLAQEDPSGYAATFGSAGPTHVDLFDKSEQVGVFVFDRPDKNDSVYHGRNNFSTEDMSDLLDGGSFMNDGEMIAVVNAALNQKYGIAELDGLTYFNDDGSSISIGITNTRGATDTIVLTGSEVEAVIGGFADQFTTNMDTGDGRSKFAFWDTDEGGSMWWGGGKNIVHFDEDETVSLGNTSGNQLNTGEIDEFVFLALSNDGAKDVDVVLGGQEGDDFIKVELATKGGNTDTLVLTGDLVEQAIESYWDFVA</sequence>